<dbReference type="InParanoid" id="T1F553"/>
<proteinExistence type="inferred from homology"/>
<evidence type="ECO:0000256" key="7">
    <source>
        <dbReference type="ARBA" id="ARBA00033769"/>
    </source>
</evidence>
<dbReference type="HOGENOM" id="CLU_1637250_0_0_1"/>
<evidence type="ECO:0000313" key="9">
    <source>
        <dbReference type="EMBL" id="ESO04553.1"/>
    </source>
</evidence>
<dbReference type="EMBL" id="AMQM01004110">
    <property type="status" value="NOT_ANNOTATED_CDS"/>
    <property type="molecule type" value="Genomic_DNA"/>
</dbReference>
<keyword evidence="2" id="KW-0963">Cytoplasm</keyword>
<evidence type="ECO:0000256" key="1">
    <source>
        <dbReference type="ARBA" id="ARBA00004607"/>
    </source>
</evidence>
<evidence type="ECO:0000256" key="2">
    <source>
        <dbReference type="ARBA" id="ARBA00022490"/>
    </source>
</evidence>
<reference evidence="10" key="3">
    <citation type="submission" date="2015-06" db="UniProtKB">
        <authorList>
            <consortium name="EnsemblMetazoa"/>
        </authorList>
    </citation>
    <scope>IDENTIFICATION</scope>
</reference>
<reference evidence="11" key="1">
    <citation type="submission" date="2012-12" db="EMBL/GenBank/DDBJ databases">
        <authorList>
            <person name="Hellsten U."/>
            <person name="Grimwood J."/>
            <person name="Chapman J.A."/>
            <person name="Shapiro H."/>
            <person name="Aerts A."/>
            <person name="Otillar R.P."/>
            <person name="Terry A.Y."/>
            <person name="Boore J.L."/>
            <person name="Simakov O."/>
            <person name="Marletaz F."/>
            <person name="Cho S.-J."/>
            <person name="Edsinger-Gonzales E."/>
            <person name="Havlak P."/>
            <person name="Kuo D.-H."/>
            <person name="Larsson T."/>
            <person name="Lv J."/>
            <person name="Arendt D."/>
            <person name="Savage R."/>
            <person name="Osoegawa K."/>
            <person name="de Jong P."/>
            <person name="Lindberg D.R."/>
            <person name="Seaver E.C."/>
            <person name="Weisblat D.A."/>
            <person name="Putnam N.H."/>
            <person name="Grigoriev I.V."/>
            <person name="Rokhsar D.S."/>
        </authorList>
    </citation>
    <scope>NUCLEOTIDE SEQUENCE</scope>
</reference>
<dbReference type="STRING" id="6412.T1F553"/>
<dbReference type="CTD" id="20203952"/>
<dbReference type="GO" id="GO:0005874">
    <property type="term" value="C:microtubule"/>
    <property type="evidence" value="ECO:0007669"/>
    <property type="project" value="UniProtKB-KW"/>
</dbReference>
<evidence type="ECO:0000256" key="6">
    <source>
        <dbReference type="ARBA" id="ARBA00033750"/>
    </source>
</evidence>
<evidence type="ECO:0000313" key="11">
    <source>
        <dbReference type="Proteomes" id="UP000015101"/>
    </source>
</evidence>
<evidence type="ECO:0000313" key="10">
    <source>
        <dbReference type="EnsemblMetazoa" id="HelroP172208"/>
    </source>
</evidence>
<reference evidence="9 11" key="2">
    <citation type="journal article" date="2013" name="Nature">
        <title>Insights into bilaterian evolution from three spiralian genomes.</title>
        <authorList>
            <person name="Simakov O."/>
            <person name="Marletaz F."/>
            <person name="Cho S.J."/>
            <person name="Edsinger-Gonzales E."/>
            <person name="Havlak P."/>
            <person name="Hellsten U."/>
            <person name="Kuo D.H."/>
            <person name="Larsson T."/>
            <person name="Lv J."/>
            <person name="Arendt D."/>
            <person name="Savage R."/>
            <person name="Osoegawa K."/>
            <person name="de Jong P."/>
            <person name="Grimwood J."/>
            <person name="Chapman J.A."/>
            <person name="Shapiro H."/>
            <person name="Aerts A."/>
            <person name="Otillar R.P."/>
            <person name="Terry A.Y."/>
            <person name="Boore J.L."/>
            <person name="Grigoriev I.V."/>
            <person name="Lindberg D.R."/>
            <person name="Seaver E.C."/>
            <person name="Weisblat D.A."/>
            <person name="Putnam N.H."/>
            <person name="Rokhsar D.S."/>
        </authorList>
    </citation>
    <scope>NUCLEOTIDE SEQUENCE</scope>
</reference>
<dbReference type="PANTHER" id="PTHR34252">
    <property type="entry name" value="UPF0705 PROTEIN C11ORF49"/>
    <property type="match status" value="1"/>
</dbReference>
<dbReference type="EMBL" id="KB096457">
    <property type="protein sequence ID" value="ESO04553.1"/>
    <property type="molecule type" value="Genomic_DNA"/>
</dbReference>
<keyword evidence="3" id="KW-0597">Phosphoprotein</keyword>
<organism evidence="10 11">
    <name type="scientific">Helobdella robusta</name>
    <name type="common">Californian leech</name>
    <dbReference type="NCBI Taxonomy" id="6412"/>
    <lineage>
        <taxon>Eukaryota</taxon>
        <taxon>Metazoa</taxon>
        <taxon>Spiralia</taxon>
        <taxon>Lophotrochozoa</taxon>
        <taxon>Annelida</taxon>
        <taxon>Clitellata</taxon>
        <taxon>Hirudinea</taxon>
        <taxon>Rhynchobdellida</taxon>
        <taxon>Glossiphoniidae</taxon>
        <taxon>Helobdella</taxon>
    </lineage>
</organism>
<dbReference type="KEGG" id="hro:HELRODRAFT_172208"/>
<dbReference type="InterPro" id="IPR038968">
    <property type="entry name" value="CSTPP1"/>
</dbReference>
<keyword evidence="4" id="KW-0493">Microtubule</keyword>
<comment type="function">
    <text evidence="8">Regulator of the tubulin polyglutamylase complex (TPGC) that controls cytoskeletal organization, nuclear shape, and cilium disassembly by balancing microtubule and actin assembly. Regulates the assembly and stability of the TPGC and thereby modulates polyglutamylation of the microtubule, which antagonizes MAP4 binding.</text>
</comment>
<accession>T1F553</accession>
<dbReference type="GO" id="GO:0034451">
    <property type="term" value="C:centriolar satellite"/>
    <property type="evidence" value="ECO:0007669"/>
    <property type="project" value="UniProtKB-SubCell"/>
</dbReference>
<comment type="similarity">
    <text evidence="6">Belongs to the CSTPP1 family.</text>
</comment>
<dbReference type="PANTHER" id="PTHR34252:SF1">
    <property type="entry name" value="CENTRIOLAR SATELLITE-ASSOCIATED TUBULIN POLYGLUTAMYLASE COMPLEX REGULATOR 1"/>
    <property type="match status" value="1"/>
</dbReference>
<gene>
    <name evidence="10" type="primary">20203952</name>
    <name evidence="9" type="ORF">HELRODRAFT_172208</name>
</gene>
<dbReference type="EnsemblMetazoa" id="HelroT172208">
    <property type="protein sequence ID" value="HelroP172208"/>
    <property type="gene ID" value="HelroG172208"/>
</dbReference>
<evidence type="ECO:0000256" key="8">
    <source>
        <dbReference type="ARBA" id="ARBA00045673"/>
    </source>
</evidence>
<dbReference type="GeneID" id="20203952"/>
<protein>
    <recommendedName>
        <fullName evidence="7">Centriolar satellite-associated tubulin polyglutamylase complex regulator 1</fullName>
    </recommendedName>
</protein>
<dbReference type="AlphaFoldDB" id="T1F553"/>
<evidence type="ECO:0000256" key="4">
    <source>
        <dbReference type="ARBA" id="ARBA00022701"/>
    </source>
</evidence>
<comment type="subcellular location">
    <subcellularLocation>
        <location evidence="1">Cytoplasm</location>
        <location evidence="1">Cytoskeleton</location>
        <location evidence="1">Microtubule organizing center</location>
        <location evidence="1">Centrosome</location>
        <location evidence="1">Centriolar satellite</location>
    </subcellularLocation>
</comment>
<evidence type="ECO:0000256" key="5">
    <source>
        <dbReference type="ARBA" id="ARBA00023212"/>
    </source>
</evidence>
<dbReference type="Proteomes" id="UP000015101">
    <property type="component" value="Unassembled WGS sequence"/>
</dbReference>
<keyword evidence="11" id="KW-1185">Reference proteome</keyword>
<keyword evidence="5" id="KW-0206">Cytoskeleton</keyword>
<dbReference type="OrthoDB" id="197906at2759"/>
<dbReference type="OMA" id="PDNDINR"/>
<name>T1F553_HELRO</name>
<dbReference type="RefSeq" id="XP_009017132.1">
    <property type="nucleotide sequence ID" value="XM_009018884.1"/>
</dbReference>
<sequence length="162" mass="18871">MLVYLEDATTQLLIIKNDISKNDYQKFFYDYFISVKLGTHVLLREYAFVSATLHNRQSFVMQYYICFNSIGKIYEKISLAEYHSYALLLCSDFPISVMKKNFVEKCRNVFKSLASKHSNTVVTSSATSKSDAKLWRQHKSESVHCKTYLQHISQSCKESFID</sequence>
<evidence type="ECO:0000256" key="3">
    <source>
        <dbReference type="ARBA" id="ARBA00022553"/>
    </source>
</evidence>